<feature type="domain" description="Glucose-methanol-choline oxidoreductase N-terminal" evidence="7">
    <location>
        <begin position="224"/>
        <end position="292"/>
    </location>
</feature>
<dbReference type="PANTHER" id="PTHR42784">
    <property type="entry name" value="PYRANOSE 2-OXIDASE"/>
    <property type="match status" value="1"/>
</dbReference>
<evidence type="ECO:0000256" key="2">
    <source>
        <dbReference type="ARBA" id="ARBA00010790"/>
    </source>
</evidence>
<dbReference type="InterPro" id="IPR036188">
    <property type="entry name" value="FAD/NAD-bd_sf"/>
</dbReference>
<organism evidence="9 10">
    <name type="scientific">Microbacterium gilvum</name>
    <dbReference type="NCBI Taxonomy" id="1336204"/>
    <lineage>
        <taxon>Bacteria</taxon>
        <taxon>Bacillati</taxon>
        <taxon>Actinomycetota</taxon>
        <taxon>Actinomycetes</taxon>
        <taxon>Micrococcales</taxon>
        <taxon>Microbacteriaceae</taxon>
        <taxon>Microbacterium</taxon>
    </lineage>
</organism>
<dbReference type="Proteomes" id="UP001501645">
    <property type="component" value="Unassembled WGS sequence"/>
</dbReference>
<comment type="cofactor">
    <cofactor evidence="1">
        <name>FAD</name>
        <dbReference type="ChEBI" id="CHEBI:57692"/>
    </cofactor>
</comment>
<accession>A0ABP9A1W2</accession>
<name>A0ABP9A1W2_9MICO</name>
<keyword evidence="3" id="KW-0285">Flavoprotein</keyword>
<evidence type="ECO:0000256" key="3">
    <source>
        <dbReference type="ARBA" id="ARBA00022630"/>
    </source>
</evidence>
<dbReference type="PANTHER" id="PTHR42784:SF1">
    <property type="entry name" value="PYRANOSE 2-OXIDASE"/>
    <property type="match status" value="1"/>
</dbReference>
<gene>
    <name evidence="9" type="ORF">GCM10023351_14010</name>
</gene>
<dbReference type="Pfam" id="PF05199">
    <property type="entry name" value="GMC_oxred_C"/>
    <property type="match status" value="1"/>
</dbReference>
<protein>
    <submittedName>
        <fullName evidence="9">GMC family oxidoreductase</fullName>
    </submittedName>
</protein>
<reference evidence="10" key="1">
    <citation type="journal article" date="2019" name="Int. J. Syst. Evol. Microbiol.">
        <title>The Global Catalogue of Microorganisms (GCM) 10K type strain sequencing project: providing services to taxonomists for standard genome sequencing and annotation.</title>
        <authorList>
            <consortium name="The Broad Institute Genomics Platform"/>
            <consortium name="The Broad Institute Genome Sequencing Center for Infectious Disease"/>
            <person name="Wu L."/>
            <person name="Ma J."/>
        </authorList>
    </citation>
    <scope>NUCLEOTIDE SEQUENCE [LARGE SCALE GENOMIC DNA]</scope>
    <source>
        <strain evidence="10">JCM 18537</strain>
    </source>
</reference>
<evidence type="ECO:0000256" key="6">
    <source>
        <dbReference type="SAM" id="MobiDB-lite"/>
    </source>
</evidence>
<comment type="similarity">
    <text evidence="2">Belongs to the GMC oxidoreductase family.</text>
</comment>
<sequence>MIHLPPSDVLIVGGGLMGAVAARLLREADPTTRIAMLDAGAPIGDVPGVHLHDIADPALWAQYNARVSSGIQGMYTGAEVVRDVPADIRDVPPGMFHTLAFGEDAEQMPATAIAWNAGGMGVHWTAATPWPAGAEVFADDGRWADDLETARRALDVRPVAIGPTPLGRRVLDVLDARFGDGAPADRRPQPMPMAVRPGPDGVLRRTSPATVFPPLADGSDPAFALATGALTTSLIVEDGRVAGARVRDMRDGSESEVRAATVLVCADALRTPQLLFASGIRPDALGCYLNEHAFIASRALLDLDRFGIAPDDLPRAREGEFCTDSLWIPQNGPGQPFHGQVMNSTYLDDDGRPLAHSVGVSLYTPVESRAENRVAFSDDERDLAGMPRMRIEFSYSDADLALIERALAVAEETARAFGDFDPATERAHLVPGSSLHLTGTVRSGPVDDGTSVCAPDGGVWGIEGLYLAGTGVVPTPVVANATLTGAVTAVRAARAITARVAATHATRLDQKEPA</sequence>
<dbReference type="Gene3D" id="3.50.50.60">
    <property type="entry name" value="FAD/NAD(P)-binding domain"/>
    <property type="match status" value="3"/>
</dbReference>
<evidence type="ECO:0000313" key="9">
    <source>
        <dbReference type="EMBL" id="GAA4771260.1"/>
    </source>
</evidence>
<evidence type="ECO:0000259" key="7">
    <source>
        <dbReference type="Pfam" id="PF00732"/>
    </source>
</evidence>
<dbReference type="InterPro" id="IPR000172">
    <property type="entry name" value="GMC_OxRdtase_N"/>
</dbReference>
<dbReference type="InterPro" id="IPR051473">
    <property type="entry name" value="P2Ox-like"/>
</dbReference>
<evidence type="ECO:0000256" key="1">
    <source>
        <dbReference type="ARBA" id="ARBA00001974"/>
    </source>
</evidence>
<dbReference type="EMBL" id="BAABKO010000002">
    <property type="protein sequence ID" value="GAA4771260.1"/>
    <property type="molecule type" value="Genomic_DNA"/>
</dbReference>
<dbReference type="RefSeq" id="WP_345437463.1">
    <property type="nucleotide sequence ID" value="NZ_BAABKO010000002.1"/>
</dbReference>
<evidence type="ECO:0000256" key="5">
    <source>
        <dbReference type="ARBA" id="ARBA00023002"/>
    </source>
</evidence>
<feature type="region of interest" description="Disordered" evidence="6">
    <location>
        <begin position="181"/>
        <end position="200"/>
    </location>
</feature>
<keyword evidence="4" id="KW-0274">FAD</keyword>
<evidence type="ECO:0000313" key="10">
    <source>
        <dbReference type="Proteomes" id="UP001501645"/>
    </source>
</evidence>
<keyword evidence="10" id="KW-1185">Reference proteome</keyword>
<comment type="caution">
    <text evidence="9">The sequence shown here is derived from an EMBL/GenBank/DDBJ whole genome shotgun (WGS) entry which is preliminary data.</text>
</comment>
<dbReference type="SUPFAM" id="SSF51905">
    <property type="entry name" value="FAD/NAD(P)-binding domain"/>
    <property type="match status" value="1"/>
</dbReference>
<dbReference type="InterPro" id="IPR007867">
    <property type="entry name" value="GMC_OxRtase_C"/>
</dbReference>
<feature type="domain" description="Glucose-methanol-choline oxidoreductase C-terminal" evidence="8">
    <location>
        <begin position="369"/>
        <end position="488"/>
    </location>
</feature>
<proteinExistence type="inferred from homology"/>
<dbReference type="SUPFAM" id="SSF54373">
    <property type="entry name" value="FAD-linked reductases, C-terminal domain"/>
    <property type="match status" value="1"/>
</dbReference>
<evidence type="ECO:0000259" key="8">
    <source>
        <dbReference type="Pfam" id="PF05199"/>
    </source>
</evidence>
<evidence type="ECO:0000256" key="4">
    <source>
        <dbReference type="ARBA" id="ARBA00022827"/>
    </source>
</evidence>
<dbReference type="Pfam" id="PF00732">
    <property type="entry name" value="GMC_oxred_N"/>
    <property type="match status" value="1"/>
</dbReference>
<keyword evidence="5" id="KW-0560">Oxidoreductase</keyword>